<evidence type="ECO:0000256" key="4">
    <source>
        <dbReference type="RuleBase" id="RU003494"/>
    </source>
</evidence>
<dbReference type="Proteomes" id="UP000091857">
    <property type="component" value="Chromosome 2"/>
</dbReference>
<dbReference type="GO" id="GO:0004364">
    <property type="term" value="F:glutathione transferase activity"/>
    <property type="evidence" value="ECO:0000318"/>
    <property type="project" value="GO_Central"/>
</dbReference>
<dbReference type="PANTHER" id="PTHR11260:SF705">
    <property type="entry name" value="GLUTATHIONE TRANSFERASE"/>
    <property type="match status" value="1"/>
</dbReference>
<organism evidence="7 8">
    <name type="scientific">Manihot esculenta</name>
    <name type="common">Cassava</name>
    <name type="synonym">Jatropha manihot</name>
    <dbReference type="NCBI Taxonomy" id="3983"/>
    <lineage>
        <taxon>Eukaryota</taxon>
        <taxon>Viridiplantae</taxon>
        <taxon>Streptophyta</taxon>
        <taxon>Embryophyta</taxon>
        <taxon>Tracheophyta</taxon>
        <taxon>Spermatophyta</taxon>
        <taxon>Magnoliopsida</taxon>
        <taxon>eudicotyledons</taxon>
        <taxon>Gunneridae</taxon>
        <taxon>Pentapetalae</taxon>
        <taxon>rosids</taxon>
        <taxon>fabids</taxon>
        <taxon>Malpighiales</taxon>
        <taxon>Euphorbiaceae</taxon>
        <taxon>Crotonoideae</taxon>
        <taxon>Manihoteae</taxon>
        <taxon>Manihot</taxon>
    </lineage>
</organism>
<comment type="caution">
    <text evidence="7">The sequence shown here is derived from an EMBL/GenBank/DDBJ whole genome shotgun (WGS) entry which is preliminary data.</text>
</comment>
<dbReference type="Gene3D" id="1.20.1050.10">
    <property type="match status" value="1"/>
</dbReference>
<dbReference type="InterPro" id="IPR004046">
    <property type="entry name" value="GST_C"/>
</dbReference>
<dbReference type="CDD" id="cd03058">
    <property type="entry name" value="GST_N_Tau"/>
    <property type="match status" value="1"/>
</dbReference>
<dbReference type="SFLD" id="SFLDG01152">
    <property type="entry name" value="Main.3:_Omega-_and_Tau-like"/>
    <property type="match status" value="1"/>
</dbReference>
<feature type="domain" description="GST N-terminal" evidence="5">
    <location>
        <begin position="3"/>
        <end position="82"/>
    </location>
</feature>
<dbReference type="AlphaFoldDB" id="A0A2C9WDP6"/>
<dbReference type="SUPFAM" id="SSF52833">
    <property type="entry name" value="Thioredoxin-like"/>
    <property type="match status" value="1"/>
</dbReference>
<dbReference type="GO" id="GO:0005737">
    <property type="term" value="C:cytoplasm"/>
    <property type="evidence" value="ECO:0000318"/>
    <property type="project" value="GO_Central"/>
</dbReference>
<dbReference type="OrthoDB" id="4951845at2759"/>
<name>A0A2C9WDP6_MANES</name>
<keyword evidence="8" id="KW-1185">Reference proteome</keyword>
<dbReference type="FunFam" id="3.40.30.10:FF:000014">
    <property type="entry name" value="Tau class glutathione S-transferase"/>
    <property type="match status" value="1"/>
</dbReference>
<dbReference type="InterPro" id="IPR036249">
    <property type="entry name" value="Thioredoxin-like_sf"/>
</dbReference>
<dbReference type="Gramene" id="Manes.02G126000.1.v8.1">
    <property type="protein sequence ID" value="Manes.02G126000.1.v8.1.CDS"/>
    <property type="gene ID" value="Manes.02G126000.v8.1"/>
</dbReference>
<dbReference type="EC" id="2.5.1.18" evidence="1"/>
<dbReference type="InterPro" id="IPR010987">
    <property type="entry name" value="Glutathione-S-Trfase_C-like"/>
</dbReference>
<dbReference type="EMBL" id="CM004388">
    <property type="protein sequence ID" value="OAY57808.1"/>
    <property type="molecule type" value="Genomic_DNA"/>
</dbReference>
<reference evidence="8" key="1">
    <citation type="journal article" date="2016" name="Nat. Biotechnol.">
        <title>Sequencing wild and cultivated cassava and related species reveals extensive interspecific hybridization and genetic diversity.</title>
        <authorList>
            <person name="Bredeson J.V."/>
            <person name="Lyons J.B."/>
            <person name="Prochnik S.E."/>
            <person name="Wu G.A."/>
            <person name="Ha C.M."/>
            <person name="Edsinger-Gonzales E."/>
            <person name="Grimwood J."/>
            <person name="Schmutz J."/>
            <person name="Rabbi I.Y."/>
            <person name="Egesi C."/>
            <person name="Nauluvula P."/>
            <person name="Lebot V."/>
            <person name="Ndunguru J."/>
            <person name="Mkamilo G."/>
            <person name="Bart R.S."/>
            <person name="Setter T.L."/>
            <person name="Gleadow R.M."/>
            <person name="Kulakow P."/>
            <person name="Ferguson M.E."/>
            <person name="Rounsley S."/>
            <person name="Rokhsar D.S."/>
        </authorList>
    </citation>
    <scope>NUCLEOTIDE SEQUENCE [LARGE SCALE GENOMIC DNA]</scope>
    <source>
        <strain evidence="8">cv. AM560-2</strain>
    </source>
</reference>
<evidence type="ECO:0000259" key="6">
    <source>
        <dbReference type="PROSITE" id="PS50405"/>
    </source>
</evidence>
<dbReference type="Pfam" id="PF00043">
    <property type="entry name" value="GST_C"/>
    <property type="match status" value="1"/>
</dbReference>
<dbReference type="PANTHER" id="PTHR11260">
    <property type="entry name" value="GLUTATHIONE S-TRANSFERASE, GST, SUPERFAMILY, GST DOMAIN CONTAINING"/>
    <property type="match status" value="1"/>
</dbReference>
<dbReference type="PROSITE" id="PS50405">
    <property type="entry name" value="GST_CTER"/>
    <property type="match status" value="1"/>
</dbReference>
<evidence type="ECO:0000256" key="2">
    <source>
        <dbReference type="ARBA" id="ARBA00022679"/>
    </source>
</evidence>
<dbReference type="InterPro" id="IPR040079">
    <property type="entry name" value="Glutathione_S-Trfase"/>
</dbReference>
<dbReference type="SFLD" id="SFLDS00019">
    <property type="entry name" value="Glutathione_Transferase_(cytos"/>
    <property type="match status" value="1"/>
</dbReference>
<keyword evidence="2" id="KW-0808">Transferase</keyword>
<dbReference type="SFLD" id="SFLDG00358">
    <property type="entry name" value="Main_(cytGST)"/>
    <property type="match status" value="1"/>
</dbReference>
<feature type="domain" description="GST C-terminal" evidence="6">
    <location>
        <begin position="87"/>
        <end position="210"/>
    </location>
</feature>
<accession>A0A2C9WDP6</accession>
<evidence type="ECO:0000256" key="3">
    <source>
        <dbReference type="ARBA" id="ARBA00047960"/>
    </source>
</evidence>
<dbReference type="InterPro" id="IPR045074">
    <property type="entry name" value="GST_C_Tau"/>
</dbReference>
<dbReference type="STRING" id="3983.A0A2C9WDP6"/>
<sequence>MAEEVKLLGLWASPFSCRVELVLKLKGIQYQYIEVDLFNKSPLLLKSNPVHKKIPVLIHNGKPIAESHVILEYIDETWKNNPILPENPYDRAIARFWAKFIDEKIVQTASKFRSANEEEKEQILEELGEQLKVIEKELEGKEFFGGESIGYVDIVAFLLVYWFQVGQEVMQKEWINEEKFPVLCKWMGKLHEIDVFNQCLPPKDKHYAYIRAQIEAAKSASK</sequence>
<dbReference type="Gene3D" id="3.40.30.10">
    <property type="entry name" value="Glutaredoxin"/>
    <property type="match status" value="1"/>
</dbReference>
<protein>
    <recommendedName>
        <fullName evidence="1">glutathione transferase</fullName>
        <ecNumber evidence="1">2.5.1.18</ecNumber>
    </recommendedName>
</protein>
<dbReference type="InterPro" id="IPR036282">
    <property type="entry name" value="Glutathione-S-Trfase_C_sf"/>
</dbReference>
<dbReference type="InterPro" id="IPR004045">
    <property type="entry name" value="Glutathione_S-Trfase_N"/>
</dbReference>
<evidence type="ECO:0000313" key="8">
    <source>
        <dbReference type="Proteomes" id="UP000091857"/>
    </source>
</evidence>
<dbReference type="FunFam" id="1.20.1050.10:FF:000012">
    <property type="entry name" value="Tau class glutathione S-transferase"/>
    <property type="match status" value="1"/>
</dbReference>
<dbReference type="SMR" id="A0A2C9WDP6"/>
<comment type="catalytic activity">
    <reaction evidence="3">
        <text>RX + glutathione = an S-substituted glutathione + a halide anion + H(+)</text>
        <dbReference type="Rhea" id="RHEA:16437"/>
        <dbReference type="ChEBI" id="CHEBI:15378"/>
        <dbReference type="ChEBI" id="CHEBI:16042"/>
        <dbReference type="ChEBI" id="CHEBI:17792"/>
        <dbReference type="ChEBI" id="CHEBI:57925"/>
        <dbReference type="ChEBI" id="CHEBI:90779"/>
        <dbReference type="EC" id="2.5.1.18"/>
    </reaction>
</comment>
<comment type="similarity">
    <text evidence="4">Belongs to the GST superfamily.</text>
</comment>
<gene>
    <name evidence="7" type="ORF">MANES_02G126000v8</name>
</gene>
<dbReference type="PROSITE" id="PS50404">
    <property type="entry name" value="GST_NTER"/>
    <property type="match status" value="1"/>
</dbReference>
<evidence type="ECO:0000256" key="1">
    <source>
        <dbReference type="ARBA" id="ARBA00012452"/>
    </source>
</evidence>
<dbReference type="GO" id="GO:0006749">
    <property type="term" value="P:glutathione metabolic process"/>
    <property type="evidence" value="ECO:0000318"/>
    <property type="project" value="GO_Central"/>
</dbReference>
<evidence type="ECO:0000313" key="7">
    <source>
        <dbReference type="EMBL" id="OAY57808.1"/>
    </source>
</evidence>
<dbReference type="InterPro" id="IPR045073">
    <property type="entry name" value="Omega/Tau-like"/>
</dbReference>
<dbReference type="CDD" id="cd03185">
    <property type="entry name" value="GST_C_Tau"/>
    <property type="match status" value="1"/>
</dbReference>
<evidence type="ECO:0000259" key="5">
    <source>
        <dbReference type="PROSITE" id="PS50404"/>
    </source>
</evidence>
<proteinExistence type="inferred from homology"/>
<dbReference type="Pfam" id="PF02798">
    <property type="entry name" value="GST_N"/>
    <property type="match status" value="1"/>
</dbReference>
<dbReference type="OMA" id="WQSNPIL"/>
<dbReference type="SUPFAM" id="SSF47616">
    <property type="entry name" value="GST C-terminal domain-like"/>
    <property type="match status" value="1"/>
</dbReference>